<organism evidence="2 3">
    <name type="scientific">Ceraceosorus guamensis</name>
    <dbReference type="NCBI Taxonomy" id="1522189"/>
    <lineage>
        <taxon>Eukaryota</taxon>
        <taxon>Fungi</taxon>
        <taxon>Dikarya</taxon>
        <taxon>Basidiomycota</taxon>
        <taxon>Ustilaginomycotina</taxon>
        <taxon>Exobasidiomycetes</taxon>
        <taxon>Ceraceosorales</taxon>
        <taxon>Ceraceosoraceae</taxon>
        <taxon>Ceraceosorus</taxon>
    </lineage>
</organism>
<dbReference type="AlphaFoldDB" id="A0A316VS53"/>
<dbReference type="GO" id="GO:0000731">
    <property type="term" value="P:DNA synthesis involved in DNA repair"/>
    <property type="evidence" value="ECO:0007669"/>
    <property type="project" value="InterPro"/>
</dbReference>
<dbReference type="RefSeq" id="XP_025367038.1">
    <property type="nucleotide sequence ID" value="XM_025514722.1"/>
</dbReference>
<evidence type="ECO:0000313" key="3">
    <source>
        <dbReference type="Proteomes" id="UP000245783"/>
    </source>
</evidence>
<dbReference type="STRING" id="1522189.A0A316VS53"/>
<feature type="compositionally biased region" description="Low complexity" evidence="1">
    <location>
        <begin position="18"/>
        <end position="56"/>
    </location>
</feature>
<evidence type="ECO:0000256" key="1">
    <source>
        <dbReference type="SAM" id="MobiDB-lite"/>
    </source>
</evidence>
<reference evidence="2 3" key="1">
    <citation type="journal article" date="2018" name="Mol. Biol. Evol.">
        <title>Broad Genomic Sampling Reveals a Smut Pathogenic Ancestry of the Fungal Clade Ustilaginomycotina.</title>
        <authorList>
            <person name="Kijpornyongpan T."/>
            <person name="Mondo S.J."/>
            <person name="Barry K."/>
            <person name="Sandor L."/>
            <person name="Lee J."/>
            <person name="Lipzen A."/>
            <person name="Pangilinan J."/>
            <person name="LaButti K."/>
            <person name="Hainaut M."/>
            <person name="Henrissat B."/>
            <person name="Grigoriev I.V."/>
            <person name="Spatafora J.W."/>
            <person name="Aime M.C."/>
        </authorList>
    </citation>
    <scope>NUCLEOTIDE SEQUENCE [LARGE SCALE GENOMIC DNA]</scope>
    <source>
        <strain evidence="2 3">MCA 4658</strain>
    </source>
</reference>
<dbReference type="Proteomes" id="UP000245783">
    <property type="component" value="Unassembled WGS sequence"/>
</dbReference>
<dbReference type="InParanoid" id="A0A316VS53"/>
<dbReference type="GO" id="GO:0003887">
    <property type="term" value="F:DNA-directed DNA polymerase activity"/>
    <property type="evidence" value="ECO:0007669"/>
    <property type="project" value="TreeGrafter"/>
</dbReference>
<dbReference type="OrthoDB" id="337486at2759"/>
<proteinExistence type="predicted"/>
<evidence type="ECO:0008006" key="4">
    <source>
        <dbReference type="Google" id="ProtNLM"/>
    </source>
</evidence>
<accession>A0A316VS53</accession>
<dbReference type="Pfam" id="PF04081">
    <property type="entry name" value="DNA_pol_delta_4"/>
    <property type="match status" value="1"/>
</dbReference>
<evidence type="ECO:0000313" key="2">
    <source>
        <dbReference type="EMBL" id="PWN39878.1"/>
    </source>
</evidence>
<protein>
    <recommendedName>
        <fullName evidence="4">DNA polymerase delta subunit 4</fullName>
    </recommendedName>
</protein>
<keyword evidence="3" id="KW-1185">Reference proteome</keyword>
<sequence length="195" mass="20922">MPPRRANSAATGGTRFGTASKARSSSSSQAAAAAAAGGGKSSTKSATNAVISAAKGKAGKGAGSARAGSAEMDTTSSDKQRSFSNLELEKVKDLPHLDVDDPVYDQLWMETRRKLGMPAMKPIHVEKDSRVQMMLRTFDFDPLFGPALGMTRLQRWQRAHNLGDEPPEEIRHMLSTKEGVLWPELREPVLAGMGV</sequence>
<feature type="region of interest" description="Disordered" evidence="1">
    <location>
        <begin position="1"/>
        <end position="82"/>
    </location>
</feature>
<dbReference type="PANTHER" id="PTHR14303">
    <property type="entry name" value="DNA POLYMERASE DELTA SUBUNIT 4"/>
    <property type="match status" value="1"/>
</dbReference>
<dbReference type="EMBL" id="KZ819440">
    <property type="protein sequence ID" value="PWN39878.1"/>
    <property type="molecule type" value="Genomic_DNA"/>
</dbReference>
<gene>
    <name evidence="2" type="ORF">IE81DRAFT_326097</name>
</gene>
<dbReference type="PANTHER" id="PTHR14303:SF0">
    <property type="entry name" value="DNA POLYMERASE DELTA SUBUNIT 4"/>
    <property type="match status" value="1"/>
</dbReference>
<dbReference type="GO" id="GO:0006261">
    <property type="term" value="P:DNA-templated DNA replication"/>
    <property type="evidence" value="ECO:0007669"/>
    <property type="project" value="TreeGrafter"/>
</dbReference>
<name>A0A316VS53_9BASI</name>
<dbReference type="GeneID" id="37036592"/>
<dbReference type="InterPro" id="IPR007218">
    <property type="entry name" value="DNA_pol_delta_4"/>
</dbReference>
<dbReference type="GO" id="GO:0043625">
    <property type="term" value="C:delta DNA polymerase complex"/>
    <property type="evidence" value="ECO:0007669"/>
    <property type="project" value="TreeGrafter"/>
</dbReference>